<dbReference type="SUPFAM" id="SSF48498">
    <property type="entry name" value="Tetracyclin repressor-like, C-terminal domain"/>
    <property type="match status" value="1"/>
</dbReference>
<dbReference type="PANTHER" id="PTHR30055">
    <property type="entry name" value="HTH-TYPE TRANSCRIPTIONAL REGULATOR RUTR"/>
    <property type="match status" value="1"/>
</dbReference>
<dbReference type="InterPro" id="IPR036271">
    <property type="entry name" value="Tet_transcr_reg_TetR-rel_C_sf"/>
</dbReference>
<evidence type="ECO:0000313" key="7">
    <source>
        <dbReference type="EMBL" id="GAA2043366.1"/>
    </source>
</evidence>
<dbReference type="InterPro" id="IPR009057">
    <property type="entry name" value="Homeodomain-like_sf"/>
</dbReference>
<evidence type="ECO:0000256" key="3">
    <source>
        <dbReference type="ARBA" id="ARBA00023163"/>
    </source>
</evidence>
<name>A0ABN2UTA4_9ACTN</name>
<comment type="caution">
    <text evidence="7">The sequence shown here is derived from an EMBL/GenBank/DDBJ whole genome shotgun (WGS) entry which is preliminary data.</text>
</comment>
<protein>
    <submittedName>
        <fullName evidence="7">ScbR family autoregulator-binding transcription factor</fullName>
    </submittedName>
</protein>
<dbReference type="InterPro" id="IPR047923">
    <property type="entry name" value="ArpA-like"/>
</dbReference>
<keyword evidence="2 4" id="KW-0238">DNA-binding</keyword>
<dbReference type="Gene3D" id="1.10.357.10">
    <property type="entry name" value="Tetracycline Repressor, domain 2"/>
    <property type="match status" value="1"/>
</dbReference>
<accession>A0ABN2UTA4</accession>
<dbReference type="InterPro" id="IPR050109">
    <property type="entry name" value="HTH-type_TetR-like_transc_reg"/>
</dbReference>
<feature type="domain" description="HTH tetR-type" evidence="6">
    <location>
        <begin position="18"/>
        <end position="78"/>
    </location>
</feature>
<keyword evidence="8" id="KW-1185">Reference proteome</keyword>
<keyword evidence="3" id="KW-0804">Transcription</keyword>
<evidence type="ECO:0000259" key="6">
    <source>
        <dbReference type="PROSITE" id="PS50977"/>
    </source>
</evidence>
<evidence type="ECO:0000313" key="8">
    <source>
        <dbReference type="Proteomes" id="UP001403094"/>
    </source>
</evidence>
<evidence type="ECO:0000256" key="4">
    <source>
        <dbReference type="PROSITE-ProRule" id="PRU00335"/>
    </source>
</evidence>
<feature type="region of interest" description="Disordered" evidence="5">
    <location>
        <begin position="211"/>
        <end position="244"/>
    </location>
</feature>
<dbReference type="PANTHER" id="PTHR30055:SF234">
    <property type="entry name" value="HTH-TYPE TRANSCRIPTIONAL REGULATOR BETI"/>
    <property type="match status" value="1"/>
</dbReference>
<dbReference type="Proteomes" id="UP001403094">
    <property type="component" value="Unassembled WGS sequence"/>
</dbReference>
<dbReference type="PRINTS" id="PR00455">
    <property type="entry name" value="HTHTETR"/>
</dbReference>
<evidence type="ECO:0000256" key="1">
    <source>
        <dbReference type="ARBA" id="ARBA00023015"/>
    </source>
</evidence>
<dbReference type="PROSITE" id="PS50977">
    <property type="entry name" value="HTH_TETR_2"/>
    <property type="match status" value="1"/>
</dbReference>
<organism evidence="7 8">
    <name type="scientific">Streptomyces cheonanensis</name>
    <dbReference type="NCBI Taxonomy" id="312720"/>
    <lineage>
        <taxon>Bacteria</taxon>
        <taxon>Bacillati</taxon>
        <taxon>Actinomycetota</taxon>
        <taxon>Actinomycetes</taxon>
        <taxon>Kitasatosporales</taxon>
        <taxon>Streptomycetaceae</taxon>
        <taxon>Streptomyces</taxon>
    </lineage>
</organism>
<reference evidence="7 8" key="1">
    <citation type="journal article" date="2019" name="Int. J. Syst. Evol. Microbiol.">
        <title>The Global Catalogue of Microorganisms (GCM) 10K type strain sequencing project: providing services to taxonomists for standard genome sequencing and annotation.</title>
        <authorList>
            <consortium name="The Broad Institute Genomics Platform"/>
            <consortium name="The Broad Institute Genome Sequencing Center for Infectious Disease"/>
            <person name="Wu L."/>
            <person name="Ma J."/>
        </authorList>
    </citation>
    <scope>NUCLEOTIDE SEQUENCE [LARGE SCALE GENOMIC DNA]</scope>
    <source>
        <strain evidence="7 8">JCM 14549</strain>
    </source>
</reference>
<dbReference type="Pfam" id="PF00440">
    <property type="entry name" value="TetR_N"/>
    <property type="match status" value="1"/>
</dbReference>
<evidence type="ECO:0000256" key="5">
    <source>
        <dbReference type="SAM" id="MobiDB-lite"/>
    </source>
</evidence>
<dbReference type="EMBL" id="BAAANQ010000001">
    <property type="protein sequence ID" value="GAA2043366.1"/>
    <property type="molecule type" value="Genomic_DNA"/>
</dbReference>
<dbReference type="SUPFAM" id="SSF46689">
    <property type="entry name" value="Homeodomain-like"/>
    <property type="match status" value="1"/>
</dbReference>
<dbReference type="InterPro" id="IPR001647">
    <property type="entry name" value="HTH_TetR"/>
</dbReference>
<sequence length="244" mass="26968">MTYQSTGFYIERMQQRSQRTLQRLLDSAADEFDRGGYARAKLDDIARTAGVTKGALYFHFSSKDELADAVQLRARDLLEGYLHHARYREPSALQRLVDSTHHLNLLLHRAPAVRASVRITRERSLRDPSPADYYRLVSHNAAQLIREAHDRAELGEGFDGLRPAQDVVTAITSGIEVLCWTGVPYAEAAHRLTALWDRLLPTLAWEGARGRIRTGPGEDPTAPRCTAAGSGSGSGSGSVPYRTG</sequence>
<keyword evidence="1" id="KW-0805">Transcription regulation</keyword>
<proteinExistence type="predicted"/>
<evidence type="ECO:0000256" key="2">
    <source>
        <dbReference type="ARBA" id="ARBA00023125"/>
    </source>
</evidence>
<feature type="DNA-binding region" description="H-T-H motif" evidence="4">
    <location>
        <begin position="41"/>
        <end position="60"/>
    </location>
</feature>
<gene>
    <name evidence="7" type="ORF">GCM10009757_07880</name>
</gene>
<dbReference type="NCBIfam" id="NF041196">
    <property type="entry name" value="ScbR_bind_reg"/>
    <property type="match status" value="1"/>
</dbReference>